<dbReference type="Proteomes" id="UP000231701">
    <property type="component" value="Chromosome"/>
</dbReference>
<keyword evidence="5 9" id="KW-0676">Redox-active center</keyword>
<name>A0A2K8L333_MARES</name>
<dbReference type="Pfam" id="PF00085">
    <property type="entry name" value="Thioredoxin"/>
    <property type="match status" value="1"/>
</dbReference>
<evidence type="ECO:0000256" key="7">
    <source>
        <dbReference type="PIRNR" id="PIRNR000077"/>
    </source>
</evidence>
<evidence type="ECO:0000259" key="10">
    <source>
        <dbReference type="PROSITE" id="PS51352"/>
    </source>
</evidence>
<protein>
    <recommendedName>
        <fullName evidence="6 7">Thioredoxin</fullName>
    </recommendedName>
</protein>
<evidence type="ECO:0000256" key="6">
    <source>
        <dbReference type="NCBIfam" id="TIGR01068"/>
    </source>
</evidence>
<dbReference type="PROSITE" id="PS51352">
    <property type="entry name" value="THIOREDOXIN_2"/>
    <property type="match status" value="1"/>
</dbReference>
<feature type="site" description="Deprotonates C-terminal active site Cys" evidence="8">
    <location>
        <position position="24"/>
    </location>
</feature>
<evidence type="ECO:0000256" key="2">
    <source>
        <dbReference type="ARBA" id="ARBA00022448"/>
    </source>
</evidence>
<dbReference type="PANTHER" id="PTHR45663">
    <property type="entry name" value="GEO12009P1"/>
    <property type="match status" value="1"/>
</dbReference>
<dbReference type="SUPFAM" id="SSF52833">
    <property type="entry name" value="Thioredoxin-like"/>
    <property type="match status" value="1"/>
</dbReference>
<evidence type="ECO:0000256" key="1">
    <source>
        <dbReference type="ARBA" id="ARBA00008987"/>
    </source>
</evidence>
<feature type="site" description="Contributes to redox potential value" evidence="8">
    <location>
        <position position="32"/>
    </location>
</feature>
<dbReference type="OrthoDB" id="5295405at2"/>
<evidence type="ECO:0000256" key="9">
    <source>
        <dbReference type="PIRSR" id="PIRSR000077-4"/>
    </source>
</evidence>
<comment type="similarity">
    <text evidence="1 7">Belongs to the thioredoxin family.</text>
</comment>
<feature type="active site" description="Nucleophile" evidence="8">
    <location>
        <position position="33"/>
    </location>
</feature>
<proteinExistence type="inferred from homology"/>
<dbReference type="CDD" id="cd02947">
    <property type="entry name" value="TRX_family"/>
    <property type="match status" value="1"/>
</dbReference>
<dbReference type="RefSeq" id="WP_100278377.1">
    <property type="nucleotide sequence ID" value="NZ_CP018799.1"/>
</dbReference>
<dbReference type="KEGG" id="maes:Ga0123461_2224"/>
<dbReference type="NCBIfam" id="TIGR01068">
    <property type="entry name" value="thioredoxin"/>
    <property type="match status" value="1"/>
</dbReference>
<dbReference type="PIRSF" id="PIRSF000077">
    <property type="entry name" value="Thioredoxin"/>
    <property type="match status" value="1"/>
</dbReference>
<evidence type="ECO:0000256" key="3">
    <source>
        <dbReference type="ARBA" id="ARBA00022982"/>
    </source>
</evidence>
<evidence type="ECO:0000256" key="5">
    <source>
        <dbReference type="ARBA" id="ARBA00023284"/>
    </source>
</evidence>
<dbReference type="PROSITE" id="PS00194">
    <property type="entry name" value="THIOREDOXIN_1"/>
    <property type="match status" value="1"/>
</dbReference>
<accession>A0A2K8L333</accession>
<dbReference type="GO" id="GO:0005829">
    <property type="term" value="C:cytosol"/>
    <property type="evidence" value="ECO:0007669"/>
    <property type="project" value="TreeGrafter"/>
</dbReference>
<feature type="site" description="Contributes to redox potential value" evidence="8">
    <location>
        <position position="31"/>
    </location>
</feature>
<dbReference type="InterPro" id="IPR036249">
    <property type="entry name" value="Thioredoxin-like_sf"/>
</dbReference>
<keyword evidence="3" id="KW-0249">Electron transport</keyword>
<organism evidence="11 12">
    <name type="scientific">Mariprofundus aestuarium</name>
    <dbReference type="NCBI Taxonomy" id="1921086"/>
    <lineage>
        <taxon>Bacteria</taxon>
        <taxon>Pseudomonadati</taxon>
        <taxon>Pseudomonadota</taxon>
        <taxon>Candidatius Mariprofundia</taxon>
        <taxon>Mariprofundales</taxon>
        <taxon>Mariprofundaceae</taxon>
        <taxon>Mariprofundus</taxon>
    </lineage>
</organism>
<dbReference type="AlphaFoldDB" id="A0A2K8L333"/>
<keyword evidence="12" id="KW-1185">Reference proteome</keyword>
<keyword evidence="4 9" id="KW-1015">Disulfide bond</keyword>
<evidence type="ECO:0000256" key="4">
    <source>
        <dbReference type="ARBA" id="ARBA00023157"/>
    </source>
</evidence>
<feature type="domain" description="Thioredoxin" evidence="10">
    <location>
        <begin position="1"/>
        <end position="105"/>
    </location>
</feature>
<evidence type="ECO:0000313" key="12">
    <source>
        <dbReference type="Proteomes" id="UP000231701"/>
    </source>
</evidence>
<dbReference type="InterPro" id="IPR013766">
    <property type="entry name" value="Thioredoxin_domain"/>
</dbReference>
<feature type="active site" description="Nucleophile" evidence="8">
    <location>
        <position position="30"/>
    </location>
</feature>
<dbReference type="InterPro" id="IPR017937">
    <property type="entry name" value="Thioredoxin_CS"/>
</dbReference>
<gene>
    <name evidence="11" type="ORF">Ga0123461_2224</name>
</gene>
<feature type="disulfide bond" description="Redox-active" evidence="9">
    <location>
        <begin position="30"/>
        <end position="33"/>
    </location>
</feature>
<dbReference type="EMBL" id="CP018799">
    <property type="protein sequence ID" value="ATX80629.1"/>
    <property type="molecule type" value="Genomic_DNA"/>
</dbReference>
<dbReference type="PANTHER" id="PTHR45663:SF40">
    <property type="entry name" value="THIOREDOXIN 2"/>
    <property type="match status" value="1"/>
</dbReference>
<evidence type="ECO:0000256" key="8">
    <source>
        <dbReference type="PIRSR" id="PIRSR000077-1"/>
    </source>
</evidence>
<sequence>MATVELTKENFQAEVAGSDIAVLDFWAPWCGPCKMFGPVFEAISENHPDLLFGKVNTQEQQELGAHFNIRSIPTLMVIRENVMLYSESGALSKKDLEALIGQIRAIDMKEVHARVANQQAAGA</sequence>
<evidence type="ECO:0000313" key="11">
    <source>
        <dbReference type="EMBL" id="ATX80629.1"/>
    </source>
</evidence>
<dbReference type="GO" id="GO:0015035">
    <property type="term" value="F:protein-disulfide reductase activity"/>
    <property type="evidence" value="ECO:0007669"/>
    <property type="project" value="UniProtKB-UniRule"/>
</dbReference>
<reference evidence="11 12" key="1">
    <citation type="submission" date="2016-12" db="EMBL/GenBank/DDBJ databases">
        <title>Isolation and genomic insights into novel planktonic Zetaproteobacteria from stratified waters of the Chesapeake Bay.</title>
        <authorList>
            <person name="McAllister S.M."/>
            <person name="Kato S."/>
            <person name="Chan C.S."/>
            <person name="Chiu B.K."/>
            <person name="Field E.K."/>
        </authorList>
    </citation>
    <scope>NUCLEOTIDE SEQUENCE [LARGE SCALE GENOMIC DNA]</scope>
    <source>
        <strain evidence="11 12">CP-5</strain>
    </source>
</reference>
<keyword evidence="2" id="KW-0813">Transport</keyword>
<dbReference type="InterPro" id="IPR005746">
    <property type="entry name" value="Thioredoxin"/>
</dbReference>
<dbReference type="Gene3D" id="3.40.30.10">
    <property type="entry name" value="Glutaredoxin"/>
    <property type="match status" value="1"/>
</dbReference>
<dbReference type="PRINTS" id="PR00421">
    <property type="entry name" value="THIOREDOXIN"/>
</dbReference>